<evidence type="ECO:0000256" key="1">
    <source>
        <dbReference type="SAM" id="MobiDB-lite"/>
    </source>
</evidence>
<feature type="region of interest" description="Disordered" evidence="1">
    <location>
        <begin position="28"/>
        <end position="51"/>
    </location>
</feature>
<keyword evidence="3" id="KW-1185">Reference proteome</keyword>
<protein>
    <submittedName>
        <fullName evidence="2">Uncharacterized protein</fullName>
    </submittedName>
</protein>
<accession>A0A7T8GS12</accession>
<dbReference type="EMBL" id="CP045905">
    <property type="protein sequence ID" value="QQP36727.1"/>
    <property type="molecule type" value="Genomic_DNA"/>
</dbReference>
<dbReference type="AlphaFoldDB" id="A0A7T8GS12"/>
<gene>
    <name evidence="2" type="ORF">FKW44_021907</name>
</gene>
<name>A0A7T8GS12_CALRO</name>
<reference evidence="3" key="1">
    <citation type="submission" date="2021-01" db="EMBL/GenBank/DDBJ databases">
        <title>Caligus Genome Assembly.</title>
        <authorList>
            <person name="Gallardo-Escarate C."/>
        </authorList>
    </citation>
    <scope>NUCLEOTIDE SEQUENCE [LARGE SCALE GENOMIC DNA]</scope>
</reference>
<evidence type="ECO:0000313" key="3">
    <source>
        <dbReference type="Proteomes" id="UP000595437"/>
    </source>
</evidence>
<evidence type="ECO:0000313" key="2">
    <source>
        <dbReference type="EMBL" id="QQP36727.1"/>
    </source>
</evidence>
<dbReference type="Proteomes" id="UP000595437">
    <property type="component" value="Chromosome 16"/>
</dbReference>
<organism evidence="2 3">
    <name type="scientific">Caligus rogercresseyi</name>
    <name type="common">Sea louse</name>
    <dbReference type="NCBI Taxonomy" id="217165"/>
    <lineage>
        <taxon>Eukaryota</taxon>
        <taxon>Metazoa</taxon>
        <taxon>Ecdysozoa</taxon>
        <taxon>Arthropoda</taxon>
        <taxon>Crustacea</taxon>
        <taxon>Multicrustacea</taxon>
        <taxon>Hexanauplia</taxon>
        <taxon>Copepoda</taxon>
        <taxon>Siphonostomatoida</taxon>
        <taxon>Caligidae</taxon>
        <taxon>Caligus</taxon>
    </lineage>
</organism>
<proteinExistence type="predicted"/>
<sequence>MAESVSAQRGAPLGLRCVLEVGPCSPDHAKRHKAWMGKSASITERDGVQTN</sequence>